<keyword evidence="4" id="KW-1185">Reference proteome</keyword>
<evidence type="ECO:0000256" key="1">
    <source>
        <dbReference type="SAM" id="MobiDB-lite"/>
    </source>
</evidence>
<dbReference type="OrthoDB" id="9837391at2759"/>
<dbReference type="RGD" id="1564059">
    <property type="gene designation" value="Fmr1nb"/>
</dbReference>
<feature type="transmembrane region" description="Helical" evidence="2">
    <location>
        <begin position="71"/>
        <end position="89"/>
    </location>
</feature>
<dbReference type="RefSeq" id="NP_001387865.1">
    <property type="nucleotide sequence ID" value="NM_001400936.1"/>
</dbReference>
<name>A0A0G2K2Z5_RAT</name>
<dbReference type="PANTHER" id="PTHR37360">
    <property type="entry name" value="FRAGILE X MENTAL RETARDATION 1 NEIGHBOR PROTEIN"/>
    <property type="match status" value="1"/>
</dbReference>
<dbReference type="OMA" id="PIYCCSL"/>
<dbReference type="FunCoup" id="A0A0G2K2Z5">
    <property type="interactions" value="3"/>
</dbReference>
<dbReference type="GeneTree" id="ENSGT00390000007953"/>
<gene>
    <name evidence="3 5" type="primary">Fmr1nb</name>
</gene>
<dbReference type="CTD" id="158521"/>
<evidence type="ECO:0000256" key="2">
    <source>
        <dbReference type="SAM" id="Phobius"/>
    </source>
</evidence>
<dbReference type="Bgee" id="ENSRNOG00000053397">
    <property type="expression patterns" value="Expressed in testis"/>
</dbReference>
<dbReference type="AGR" id="RGD:1564059"/>
<dbReference type="GeneID" id="293918"/>
<sequence length="242" mass="27114">MPSDLKPRPGRNRSKSHAYRGAHSKIISADTGNRGQTPSSGHGNNMAGASLFGFWTAISQCLQNLWARRHIGLLLLLLWILVILCYLVNPDSLPPSTKLSWLGDTAELGPQWDSMLDFFFPTRTNIAKACIIRDNKELVACNNQPYISKTECLSSKCCFSSSGTEIKCHAPLRDKPTQMLRLFGCVMISMVILGFLPVYCCSLCRRRKKMNRILKVLKKQKAKLKKEPKGRMVSEERALISG</sequence>
<accession>A0A0G2K2Z5</accession>
<dbReference type="AlphaFoldDB" id="A0A0G2K2Z5"/>
<proteinExistence type="predicted"/>
<dbReference type="PANTHER" id="PTHR37360:SF1">
    <property type="entry name" value="FMR1 NEIGHBOR PROTEIN"/>
    <property type="match status" value="1"/>
</dbReference>
<dbReference type="Ensembl" id="ENSRNOT00000090728.3">
    <property type="protein sequence ID" value="ENSRNOP00000072440.2"/>
    <property type="gene ID" value="ENSRNOG00000053397.3"/>
</dbReference>
<organism evidence="3 4">
    <name type="scientific">Rattus norvegicus</name>
    <name type="common">Rat</name>
    <dbReference type="NCBI Taxonomy" id="10116"/>
    <lineage>
        <taxon>Eukaryota</taxon>
        <taxon>Metazoa</taxon>
        <taxon>Chordata</taxon>
        <taxon>Craniata</taxon>
        <taxon>Vertebrata</taxon>
        <taxon>Euteleostomi</taxon>
        <taxon>Mammalia</taxon>
        <taxon>Eutheria</taxon>
        <taxon>Euarchontoglires</taxon>
        <taxon>Glires</taxon>
        <taxon>Rodentia</taxon>
        <taxon>Myomorpha</taxon>
        <taxon>Muroidea</taxon>
        <taxon>Muridae</taxon>
        <taxon>Murinae</taxon>
        <taxon>Rattus</taxon>
    </lineage>
</organism>
<reference evidence="3" key="3">
    <citation type="submission" date="2025-09" db="UniProtKB">
        <authorList>
            <consortium name="Ensembl"/>
        </authorList>
    </citation>
    <scope>IDENTIFICATION</scope>
    <source>
        <strain evidence="3">Brown Norway</strain>
    </source>
</reference>
<evidence type="ECO:0000313" key="4">
    <source>
        <dbReference type="Proteomes" id="UP000002494"/>
    </source>
</evidence>
<reference evidence="3" key="2">
    <citation type="submission" date="2025-08" db="UniProtKB">
        <authorList>
            <consortium name="Ensembl"/>
        </authorList>
    </citation>
    <scope>IDENTIFICATION</scope>
    <source>
        <strain evidence="3">Brown Norway</strain>
    </source>
</reference>
<feature type="transmembrane region" description="Helical" evidence="2">
    <location>
        <begin position="180"/>
        <end position="204"/>
    </location>
</feature>
<reference evidence="3" key="1">
    <citation type="submission" date="2024-01" db="EMBL/GenBank/DDBJ databases">
        <title>GRCr8: a new rat reference genome assembly contstructed from accurate long reads and long range scaffolding.</title>
        <authorList>
            <person name="Doris P.A."/>
            <person name="Kalbfleisch T."/>
            <person name="Li K."/>
            <person name="Howe K."/>
            <person name="Wood J."/>
        </authorList>
    </citation>
    <scope>NUCLEOTIDE SEQUENCE [LARGE SCALE GENOMIC DNA]</scope>
    <source>
        <strain evidence="3">Brown Norway</strain>
    </source>
</reference>
<dbReference type="Proteomes" id="UP000002494">
    <property type="component" value="Chromosome X"/>
</dbReference>
<feature type="region of interest" description="Disordered" evidence="1">
    <location>
        <begin position="1"/>
        <end position="20"/>
    </location>
</feature>
<evidence type="ECO:0000313" key="3">
    <source>
        <dbReference type="Ensembl" id="ENSRNOP00000072440.2"/>
    </source>
</evidence>
<dbReference type="KEGG" id="rno:293918"/>
<keyword evidence="2" id="KW-0472">Membrane</keyword>
<protein>
    <submittedName>
        <fullName evidence="3">FMR1 neighbor</fullName>
    </submittedName>
</protein>
<keyword evidence="2" id="KW-0812">Transmembrane</keyword>
<dbReference type="VEuPathDB" id="HostDB:ENSRNOG00000053397"/>
<dbReference type="STRING" id="10116.ENSRNOP00000072440"/>
<evidence type="ECO:0000313" key="5">
    <source>
        <dbReference type="RGD" id="1564059"/>
    </source>
</evidence>
<dbReference type="InterPro" id="IPR055331">
    <property type="entry name" value="FMR1-like"/>
</dbReference>
<dbReference type="InParanoid" id="A0A0G2K2Z5"/>
<keyword evidence="2" id="KW-1133">Transmembrane helix</keyword>
<feature type="compositionally biased region" description="Basic residues" evidence="1">
    <location>
        <begin position="8"/>
        <end position="20"/>
    </location>
</feature>